<evidence type="ECO:0000313" key="3">
    <source>
        <dbReference type="Proteomes" id="UP000727407"/>
    </source>
</evidence>
<dbReference type="AlphaFoldDB" id="A0A8J4WZI5"/>
<protein>
    <submittedName>
        <fullName evidence="2">Translation initiation factor IF-2</fullName>
    </submittedName>
</protein>
<feature type="compositionally biased region" description="Basic residues" evidence="1">
    <location>
        <begin position="11"/>
        <end position="24"/>
    </location>
</feature>
<accession>A0A8J4WZI5</accession>
<dbReference type="GO" id="GO:0003743">
    <property type="term" value="F:translation initiation factor activity"/>
    <property type="evidence" value="ECO:0007669"/>
    <property type="project" value="UniProtKB-KW"/>
</dbReference>
<evidence type="ECO:0000313" key="2">
    <source>
        <dbReference type="EMBL" id="KAF5897992.1"/>
    </source>
</evidence>
<evidence type="ECO:0000256" key="1">
    <source>
        <dbReference type="SAM" id="MobiDB-lite"/>
    </source>
</evidence>
<keyword evidence="3" id="KW-1185">Reference proteome</keyword>
<reference evidence="2" key="1">
    <citation type="submission" date="2020-07" db="EMBL/GenBank/DDBJ databases">
        <title>Clarias magur genome sequencing, assembly and annotation.</title>
        <authorList>
            <person name="Kushwaha B."/>
            <person name="Kumar R."/>
            <person name="Das P."/>
            <person name="Joshi C.G."/>
            <person name="Kumar D."/>
            <person name="Nagpure N.S."/>
            <person name="Pandey M."/>
            <person name="Agarwal S."/>
            <person name="Srivastava S."/>
            <person name="Singh M."/>
            <person name="Sahoo L."/>
            <person name="Jayasankar P."/>
            <person name="Meher P.K."/>
            <person name="Koringa P.G."/>
            <person name="Iquebal M.A."/>
            <person name="Das S.P."/>
            <person name="Bit A."/>
            <person name="Patnaik S."/>
            <person name="Patel N."/>
            <person name="Shah T.M."/>
            <person name="Hinsu A."/>
            <person name="Jena J.K."/>
        </authorList>
    </citation>
    <scope>NUCLEOTIDE SEQUENCE</scope>
    <source>
        <strain evidence="2">CIFAMagur01</strain>
        <tissue evidence="2">Testis</tissue>
    </source>
</reference>
<proteinExistence type="predicted"/>
<organism evidence="2 3">
    <name type="scientific">Clarias magur</name>
    <name type="common">Asian catfish</name>
    <name type="synonym">Macropteronotus magur</name>
    <dbReference type="NCBI Taxonomy" id="1594786"/>
    <lineage>
        <taxon>Eukaryota</taxon>
        <taxon>Metazoa</taxon>
        <taxon>Chordata</taxon>
        <taxon>Craniata</taxon>
        <taxon>Vertebrata</taxon>
        <taxon>Euteleostomi</taxon>
        <taxon>Actinopterygii</taxon>
        <taxon>Neopterygii</taxon>
        <taxon>Teleostei</taxon>
        <taxon>Ostariophysi</taxon>
        <taxon>Siluriformes</taxon>
        <taxon>Clariidae</taxon>
        <taxon>Clarias</taxon>
    </lineage>
</organism>
<dbReference type="EMBL" id="QNUK01000215">
    <property type="protein sequence ID" value="KAF5897992.1"/>
    <property type="molecule type" value="Genomic_DNA"/>
</dbReference>
<keyword evidence="2" id="KW-0648">Protein biosynthesis</keyword>
<feature type="region of interest" description="Disordered" evidence="1">
    <location>
        <begin position="1"/>
        <end position="85"/>
    </location>
</feature>
<gene>
    <name evidence="2" type="primary">infB</name>
    <name evidence="2" type="ORF">DAT39_012295</name>
</gene>
<comment type="caution">
    <text evidence="2">The sequence shown here is derived from an EMBL/GenBank/DDBJ whole genome shotgun (WGS) entry which is preliminary data.</text>
</comment>
<sequence>MALHLQAPARTKTHTTKHPSQHRHAAVDTQPMTTRVASPSRPVRRRFERGSPTGTPLSERGEMSTELAETSETSWALSGAEEWTK</sequence>
<feature type="compositionally biased region" description="Polar residues" evidence="1">
    <location>
        <begin position="67"/>
        <end position="76"/>
    </location>
</feature>
<name>A0A8J4WZI5_CLAMG</name>
<dbReference type="Proteomes" id="UP000727407">
    <property type="component" value="Unassembled WGS sequence"/>
</dbReference>
<keyword evidence="2" id="KW-0396">Initiation factor</keyword>